<dbReference type="GO" id="GO:0005548">
    <property type="term" value="F:phospholipid transporter activity"/>
    <property type="evidence" value="ECO:0007669"/>
    <property type="project" value="TreeGrafter"/>
</dbReference>
<dbReference type="Pfam" id="PF01740">
    <property type="entry name" value="STAS"/>
    <property type="match status" value="1"/>
</dbReference>
<dbReference type="InterPro" id="IPR002645">
    <property type="entry name" value="STAS_dom"/>
</dbReference>
<accession>A0A560HFV1</accession>
<dbReference type="EMBL" id="VITR01000003">
    <property type="protein sequence ID" value="TWB44220.1"/>
    <property type="molecule type" value="Genomic_DNA"/>
</dbReference>
<keyword evidence="3" id="KW-1133">Transmembrane helix</keyword>
<feature type="transmembrane region" description="Helical" evidence="3">
    <location>
        <begin position="250"/>
        <end position="274"/>
    </location>
</feature>
<comment type="caution">
    <text evidence="5">The sequence shown here is derived from an EMBL/GenBank/DDBJ whole genome shotgun (WGS) entry which is preliminary data.</text>
</comment>
<keyword evidence="3" id="KW-0812">Transmembrane</keyword>
<dbReference type="Proteomes" id="UP000315751">
    <property type="component" value="Unassembled WGS sequence"/>
</dbReference>
<evidence type="ECO:0000313" key="6">
    <source>
        <dbReference type="Proteomes" id="UP000315751"/>
    </source>
</evidence>
<comment type="function">
    <text evidence="1">Could be part of an ABC transporter complex.</text>
</comment>
<name>A0A560HFV1_9PROT</name>
<dbReference type="AlphaFoldDB" id="A0A560HFV1"/>
<evidence type="ECO:0000256" key="3">
    <source>
        <dbReference type="SAM" id="Phobius"/>
    </source>
</evidence>
<dbReference type="InterPro" id="IPR030802">
    <property type="entry name" value="Permease_MalE"/>
</dbReference>
<proteinExistence type="predicted"/>
<protein>
    <submittedName>
        <fullName evidence="5">Phospholipid/cholesterol/gamma-HCH transport system permease protein</fullName>
    </submittedName>
</protein>
<feature type="transmembrane region" description="Helical" evidence="3">
    <location>
        <begin position="218"/>
        <end position="238"/>
    </location>
</feature>
<dbReference type="InterPro" id="IPR036513">
    <property type="entry name" value="STAS_dom_sf"/>
</dbReference>
<evidence type="ECO:0000259" key="4">
    <source>
        <dbReference type="PROSITE" id="PS50801"/>
    </source>
</evidence>
<dbReference type="Pfam" id="PF02405">
    <property type="entry name" value="MlaE"/>
    <property type="match status" value="1"/>
</dbReference>
<dbReference type="Gene3D" id="3.30.750.24">
    <property type="entry name" value="STAS domain"/>
    <property type="match status" value="1"/>
</dbReference>
<reference evidence="5 6" key="1">
    <citation type="submission" date="2019-06" db="EMBL/GenBank/DDBJ databases">
        <title>Genomic Encyclopedia of Type Strains, Phase IV (KMG-V): Genome sequencing to study the core and pangenomes of soil and plant-associated prokaryotes.</title>
        <authorList>
            <person name="Whitman W."/>
        </authorList>
    </citation>
    <scope>NUCLEOTIDE SEQUENCE [LARGE SCALE GENOMIC DNA]</scope>
    <source>
        <strain evidence="5 6">BR 11622</strain>
    </source>
</reference>
<evidence type="ECO:0000313" key="5">
    <source>
        <dbReference type="EMBL" id="TWB44220.1"/>
    </source>
</evidence>
<dbReference type="InterPro" id="IPR003453">
    <property type="entry name" value="ABC_MlaE_roteobac"/>
</dbReference>
<organism evidence="5 6">
    <name type="scientific">Nitrospirillum amazonense</name>
    <dbReference type="NCBI Taxonomy" id="28077"/>
    <lineage>
        <taxon>Bacteria</taxon>
        <taxon>Pseudomonadati</taxon>
        <taxon>Pseudomonadota</taxon>
        <taxon>Alphaproteobacteria</taxon>
        <taxon>Rhodospirillales</taxon>
        <taxon>Azospirillaceae</taxon>
        <taxon>Nitrospirillum</taxon>
    </lineage>
</organism>
<feature type="transmembrane region" description="Helical" evidence="3">
    <location>
        <begin position="406"/>
        <end position="424"/>
    </location>
</feature>
<feature type="transmembrane region" description="Helical" evidence="3">
    <location>
        <begin position="363"/>
        <end position="386"/>
    </location>
</feature>
<dbReference type="PROSITE" id="PS50801">
    <property type="entry name" value="STAS"/>
    <property type="match status" value="1"/>
</dbReference>
<keyword evidence="6" id="KW-1185">Reference proteome</keyword>
<keyword evidence="3" id="KW-0472">Membrane</keyword>
<dbReference type="GO" id="GO:0043190">
    <property type="term" value="C:ATP-binding cassette (ABC) transporter complex"/>
    <property type="evidence" value="ECO:0007669"/>
    <property type="project" value="InterPro"/>
</dbReference>
<dbReference type="PANTHER" id="PTHR30188">
    <property type="entry name" value="ABC TRANSPORTER PERMEASE PROTEIN-RELATED"/>
    <property type="match status" value="1"/>
</dbReference>
<evidence type="ECO:0000256" key="1">
    <source>
        <dbReference type="ARBA" id="ARBA00003787"/>
    </source>
</evidence>
<dbReference type="CDD" id="cd07043">
    <property type="entry name" value="STAS_anti-anti-sigma_factors"/>
    <property type="match status" value="1"/>
</dbReference>
<dbReference type="SUPFAM" id="SSF52091">
    <property type="entry name" value="SpoIIaa-like"/>
    <property type="match status" value="1"/>
</dbReference>
<dbReference type="NCBIfam" id="TIGR00056">
    <property type="entry name" value="MlaE family lipid ABC transporter permease subunit"/>
    <property type="match status" value="1"/>
</dbReference>
<feature type="region of interest" description="Disordered" evidence="2">
    <location>
        <begin position="17"/>
        <end position="38"/>
    </location>
</feature>
<feature type="transmembrane region" description="Helical" evidence="3">
    <location>
        <begin position="307"/>
        <end position="326"/>
    </location>
</feature>
<feature type="domain" description="STAS" evidence="4">
    <location>
        <begin position="66"/>
        <end position="149"/>
    </location>
</feature>
<gene>
    <name evidence="5" type="ORF">FBZ90_103126</name>
</gene>
<evidence type="ECO:0000256" key="2">
    <source>
        <dbReference type="SAM" id="MobiDB-lite"/>
    </source>
</evidence>
<sequence length="426" mass="45953">MGASRPLLLTRDGPFCQVKDEQGRPAPPTGWGRGPPESRALGAARGKMAAAGIGVIRTAWDGDHWLLAAQGRWDLAAAEQLDTALTRLKPERKPDQVLLDLSGLSGMDTAGALVLDRLIERLRAEGETVAVVGATPAQCTLLRDVRRAVVRHPDVSTPFHPFHDLLERVGKGAFSLAQDAYQLLSFFGLVFLTIARVARHPRRFRWTAFFFHLEQVGLNALPIIGLLTFLIGVVLAYQSADQLRRFGAEIFVVNLLGIGILRELGVLITSIIVAGRSGSAFTAQIGTMKVNQEVDAMQVLGLDPIEMLVLPRLAALFVALPLVSFYADVVGLFGGAVMSYATLDITLGQFLRQLQVAVSPTTMLVGLIKAPVFAMVISLVGCFEGLNVTGSAESVGKLTTRSVVESIFLVIVLDALFSILFSYLKI</sequence>
<dbReference type="PANTHER" id="PTHR30188:SF3">
    <property type="entry name" value="ABC TRANSPORTER PERMEASE"/>
    <property type="match status" value="1"/>
</dbReference>